<accession>A0A841FXM6</accession>
<proteinExistence type="predicted"/>
<keyword evidence="1" id="KW-0472">Membrane</keyword>
<dbReference type="InterPro" id="IPR006626">
    <property type="entry name" value="PbH1"/>
</dbReference>
<feature type="transmembrane region" description="Helical" evidence="1">
    <location>
        <begin position="20"/>
        <end position="40"/>
    </location>
</feature>
<evidence type="ECO:0000259" key="2">
    <source>
        <dbReference type="Pfam" id="PF13229"/>
    </source>
</evidence>
<evidence type="ECO:0000313" key="4">
    <source>
        <dbReference type="Proteomes" id="UP000548476"/>
    </source>
</evidence>
<name>A0A841FXM6_9ACTN</name>
<dbReference type="InterPro" id="IPR011050">
    <property type="entry name" value="Pectin_lyase_fold/virulence"/>
</dbReference>
<dbReference type="Pfam" id="PF13229">
    <property type="entry name" value="Beta_helix"/>
    <property type="match status" value="1"/>
</dbReference>
<dbReference type="Gene3D" id="2.160.20.10">
    <property type="entry name" value="Single-stranded right-handed beta-helix, Pectin lyase-like"/>
    <property type="match status" value="1"/>
</dbReference>
<dbReference type="EMBL" id="JACHGT010000015">
    <property type="protein sequence ID" value="MBB6038107.1"/>
    <property type="molecule type" value="Genomic_DNA"/>
</dbReference>
<feature type="domain" description="Right handed beta helix" evidence="2">
    <location>
        <begin position="168"/>
        <end position="306"/>
    </location>
</feature>
<keyword evidence="1" id="KW-1133">Transmembrane helix</keyword>
<keyword evidence="1" id="KW-0812">Transmembrane</keyword>
<dbReference type="Proteomes" id="UP000548476">
    <property type="component" value="Unassembled WGS sequence"/>
</dbReference>
<dbReference type="AlphaFoldDB" id="A0A841FXM6"/>
<reference evidence="3 4" key="1">
    <citation type="submission" date="2020-08" db="EMBL/GenBank/DDBJ databases">
        <title>Genomic Encyclopedia of Type Strains, Phase IV (KMG-IV): sequencing the most valuable type-strain genomes for metagenomic binning, comparative biology and taxonomic classification.</title>
        <authorList>
            <person name="Goeker M."/>
        </authorList>
    </citation>
    <scope>NUCLEOTIDE SEQUENCE [LARGE SCALE GENOMIC DNA]</scope>
    <source>
        <strain evidence="3 4">YIM 65646</strain>
    </source>
</reference>
<sequence>MRPTTAPTPPPRLKVRDRTLSWAIGVSLIFGMLFGAFLLGDVRPAAAARHDVECTNTAGDGTTTGDSKLVQDMINASAPGDEIVISGTCLLVSTLELADVRTYRGDGRNATILRQADGRNLPALVSTDTWTKNQDWVNTGVRVERLTIDANAPANTGTHGLVLKAWDSRVYDVEIHAAAGDGIHIDSRSANGTPLKDGQTMVNSIISDSYVHHNGGAGIRVNDPGNAVTDWILERNWIEESGGSGVDLDNAAGWQIRNNHLYGVGVHAISAHRCYNTGISDNYVEDFGGQGTPSEWYFGIRCTLQEDVSNAITGNRVNLFTRDGGPPPLGTHIYIGLDGVNGGGAGNATVTGNSAIGHGTALDVGLGYYVGDGGSLTVVSAGNLISGMGKEIDTEGSADVHVSDGI</sequence>
<gene>
    <name evidence="3" type="ORF">HNR73_005987</name>
</gene>
<keyword evidence="4" id="KW-1185">Reference proteome</keyword>
<dbReference type="RefSeq" id="WP_184790910.1">
    <property type="nucleotide sequence ID" value="NZ_BONT01000047.1"/>
</dbReference>
<protein>
    <submittedName>
        <fullName evidence="3">Putative heme/steroid binding protein</fullName>
    </submittedName>
</protein>
<comment type="caution">
    <text evidence="3">The sequence shown here is derived from an EMBL/GenBank/DDBJ whole genome shotgun (WGS) entry which is preliminary data.</text>
</comment>
<dbReference type="SMART" id="SM00710">
    <property type="entry name" value="PbH1"/>
    <property type="match status" value="6"/>
</dbReference>
<organism evidence="3 4">
    <name type="scientific">Phytomonospora endophytica</name>
    <dbReference type="NCBI Taxonomy" id="714109"/>
    <lineage>
        <taxon>Bacteria</taxon>
        <taxon>Bacillati</taxon>
        <taxon>Actinomycetota</taxon>
        <taxon>Actinomycetes</taxon>
        <taxon>Micromonosporales</taxon>
        <taxon>Micromonosporaceae</taxon>
        <taxon>Phytomonospora</taxon>
    </lineage>
</organism>
<dbReference type="InterPro" id="IPR039448">
    <property type="entry name" value="Beta_helix"/>
</dbReference>
<dbReference type="InterPro" id="IPR012334">
    <property type="entry name" value="Pectin_lyas_fold"/>
</dbReference>
<evidence type="ECO:0000256" key="1">
    <source>
        <dbReference type="SAM" id="Phobius"/>
    </source>
</evidence>
<evidence type="ECO:0000313" key="3">
    <source>
        <dbReference type="EMBL" id="MBB6038107.1"/>
    </source>
</evidence>
<dbReference type="SUPFAM" id="SSF51126">
    <property type="entry name" value="Pectin lyase-like"/>
    <property type="match status" value="1"/>
</dbReference>